<protein>
    <submittedName>
        <fullName evidence="1">Uncharacterized protein</fullName>
    </submittedName>
</protein>
<reference evidence="1" key="1">
    <citation type="journal article" date="2021" name="PeerJ">
        <title>Analysis of 44 Vibrio anguillarum genomes reveals high genetic diversity.</title>
        <authorList>
            <person name="Hansen M.J."/>
            <person name="Dalsgaard I."/>
        </authorList>
    </citation>
    <scope>NUCLEOTIDE SEQUENCE</scope>
    <source>
        <strain evidence="1">850617-1/1</strain>
    </source>
</reference>
<feature type="non-terminal residue" evidence="1">
    <location>
        <position position="1"/>
    </location>
</feature>
<comment type="caution">
    <text evidence="1">The sequence shown here is derived from an EMBL/GenBank/DDBJ whole genome shotgun (WGS) entry which is preliminary data.</text>
</comment>
<gene>
    <name evidence="1" type="ORF">ERJ77_28220</name>
</gene>
<evidence type="ECO:0000313" key="1">
    <source>
        <dbReference type="EMBL" id="MBF4438303.1"/>
    </source>
</evidence>
<name>A0AAW4BRN8_VIBAN</name>
<sequence length="97" mass="11111">SDILISSPELDPERLVCLNFDVKDFEAIKDHFDIVNSMFEEGLFDLTLANIEFAYQAILGEEDITPLHTRNFTAIRATNSTVLIERIESNFGNYLRN</sequence>
<dbReference type="AlphaFoldDB" id="A0AAW4BRN8"/>
<feature type="non-terminal residue" evidence="1">
    <location>
        <position position="97"/>
    </location>
</feature>
<accession>A0AAW4BRN8</accession>
<organism evidence="1 2">
    <name type="scientific">Vibrio anguillarum</name>
    <name type="common">Listonella anguillarum</name>
    <dbReference type="NCBI Taxonomy" id="55601"/>
    <lineage>
        <taxon>Bacteria</taxon>
        <taxon>Pseudomonadati</taxon>
        <taxon>Pseudomonadota</taxon>
        <taxon>Gammaproteobacteria</taxon>
        <taxon>Vibrionales</taxon>
        <taxon>Vibrionaceae</taxon>
        <taxon>Vibrio</taxon>
    </lineage>
</organism>
<dbReference type="EMBL" id="SCLC01001927">
    <property type="protein sequence ID" value="MBF4438303.1"/>
    <property type="molecule type" value="Genomic_DNA"/>
</dbReference>
<proteinExistence type="predicted"/>
<evidence type="ECO:0000313" key="2">
    <source>
        <dbReference type="Proteomes" id="UP000786185"/>
    </source>
</evidence>
<dbReference type="Proteomes" id="UP000786185">
    <property type="component" value="Unassembled WGS sequence"/>
</dbReference>